<accession>A0ABD3RBS1</accession>
<evidence type="ECO:0000313" key="1">
    <source>
        <dbReference type="EMBL" id="KAL3808836.1"/>
    </source>
</evidence>
<evidence type="ECO:0000313" key="2">
    <source>
        <dbReference type="Proteomes" id="UP001530377"/>
    </source>
</evidence>
<dbReference type="Proteomes" id="UP001530377">
    <property type="component" value="Unassembled WGS sequence"/>
</dbReference>
<keyword evidence="2" id="KW-1185">Reference proteome</keyword>
<proteinExistence type="predicted"/>
<gene>
    <name evidence="1" type="ORF">ACHAXA_003887</name>
</gene>
<comment type="caution">
    <text evidence="1">The sequence shown here is derived from an EMBL/GenBank/DDBJ whole genome shotgun (WGS) entry which is preliminary data.</text>
</comment>
<name>A0ABD3RBS1_9STRA</name>
<protein>
    <submittedName>
        <fullName evidence="1">Uncharacterized protein</fullName>
    </submittedName>
</protein>
<reference evidence="1 2" key="1">
    <citation type="submission" date="2024-10" db="EMBL/GenBank/DDBJ databases">
        <title>Updated reference genomes for cyclostephanoid diatoms.</title>
        <authorList>
            <person name="Roberts W.R."/>
            <person name="Alverson A.J."/>
        </authorList>
    </citation>
    <scope>NUCLEOTIDE SEQUENCE [LARGE SCALE GENOMIC DNA]</scope>
    <source>
        <strain evidence="1 2">AJA228-03</strain>
    </source>
</reference>
<organism evidence="1 2">
    <name type="scientific">Cyclostephanos tholiformis</name>
    <dbReference type="NCBI Taxonomy" id="382380"/>
    <lineage>
        <taxon>Eukaryota</taxon>
        <taxon>Sar</taxon>
        <taxon>Stramenopiles</taxon>
        <taxon>Ochrophyta</taxon>
        <taxon>Bacillariophyta</taxon>
        <taxon>Coscinodiscophyceae</taxon>
        <taxon>Thalassiosirophycidae</taxon>
        <taxon>Stephanodiscales</taxon>
        <taxon>Stephanodiscaceae</taxon>
        <taxon>Cyclostephanos</taxon>
    </lineage>
</organism>
<sequence>MSLRFHRVASLMLSRGACRSSVYDRTIHSPRNSIIISAQMSSSSAQFKPSFSLAEKRSMGVITPEELEKRIERIKRLADEARLCIKDCVESFSIDEFNEEVRTAKVATDAASMAYSELLEELALTPEGVEVLNGIRKLYAPMVESLRHEFNNIGEANVVQKN</sequence>
<dbReference type="AlphaFoldDB" id="A0ABD3RBS1"/>
<dbReference type="EMBL" id="JALLPB020000466">
    <property type="protein sequence ID" value="KAL3808836.1"/>
    <property type="molecule type" value="Genomic_DNA"/>
</dbReference>